<keyword evidence="3" id="KW-1185">Reference proteome</keyword>
<dbReference type="RefSeq" id="XP_067479628.1">
    <property type="nucleotide sequence ID" value="XM_067628862.1"/>
</dbReference>
<evidence type="ECO:0000256" key="1">
    <source>
        <dbReference type="SAM" id="MobiDB-lite"/>
    </source>
</evidence>
<feature type="region of interest" description="Disordered" evidence="1">
    <location>
        <begin position="1"/>
        <end position="41"/>
    </location>
</feature>
<dbReference type="EMBL" id="KV878683">
    <property type="protein sequence ID" value="OJJ72380.1"/>
    <property type="molecule type" value="Genomic_DNA"/>
</dbReference>
<organism evidence="2 3">
    <name type="scientific">Aspergillus brasiliensis (strain CBS 101740 / IMI 381727 / IBT 21946)</name>
    <dbReference type="NCBI Taxonomy" id="767769"/>
    <lineage>
        <taxon>Eukaryota</taxon>
        <taxon>Fungi</taxon>
        <taxon>Dikarya</taxon>
        <taxon>Ascomycota</taxon>
        <taxon>Pezizomycotina</taxon>
        <taxon>Eurotiomycetes</taxon>
        <taxon>Eurotiomycetidae</taxon>
        <taxon>Eurotiales</taxon>
        <taxon>Aspergillaceae</taxon>
        <taxon>Aspergillus</taxon>
        <taxon>Aspergillus subgen. Circumdati</taxon>
    </lineage>
</organism>
<sequence>MASEAQGNFGKRQAHFQEQEGPKHFHGKKRKSRGKWEEKVRVSKGKITAGTSKAQGWLVGPVFQSAGGSCLFLISIHYLPHLQLQFSAVLTTHVAPSMLNFFYFNPGGFLAFFSSAPPRPPVHRLTTTTVGRNKKNGSEILLSVISHSFTHYRRYIRPFLPLCP</sequence>
<gene>
    <name evidence="2" type="ORF">ASPBRDRAFT_672401</name>
</gene>
<dbReference type="GeneID" id="93581350"/>
<accession>A0A1L9UL97</accession>
<dbReference type="AlphaFoldDB" id="A0A1L9UL97"/>
<evidence type="ECO:0000313" key="3">
    <source>
        <dbReference type="Proteomes" id="UP000184499"/>
    </source>
</evidence>
<reference evidence="3" key="1">
    <citation type="journal article" date="2017" name="Genome Biol.">
        <title>Comparative genomics reveals high biological diversity and specific adaptations in the industrially and medically important fungal genus Aspergillus.</title>
        <authorList>
            <person name="de Vries R.P."/>
            <person name="Riley R."/>
            <person name="Wiebenga A."/>
            <person name="Aguilar-Osorio G."/>
            <person name="Amillis S."/>
            <person name="Uchima C.A."/>
            <person name="Anderluh G."/>
            <person name="Asadollahi M."/>
            <person name="Askin M."/>
            <person name="Barry K."/>
            <person name="Battaglia E."/>
            <person name="Bayram O."/>
            <person name="Benocci T."/>
            <person name="Braus-Stromeyer S.A."/>
            <person name="Caldana C."/>
            <person name="Canovas D."/>
            <person name="Cerqueira G.C."/>
            <person name="Chen F."/>
            <person name="Chen W."/>
            <person name="Choi C."/>
            <person name="Clum A."/>
            <person name="Dos Santos R.A."/>
            <person name="Damasio A.R."/>
            <person name="Diallinas G."/>
            <person name="Emri T."/>
            <person name="Fekete E."/>
            <person name="Flipphi M."/>
            <person name="Freyberg S."/>
            <person name="Gallo A."/>
            <person name="Gournas C."/>
            <person name="Habgood R."/>
            <person name="Hainaut M."/>
            <person name="Harispe M.L."/>
            <person name="Henrissat B."/>
            <person name="Hilden K.S."/>
            <person name="Hope R."/>
            <person name="Hossain A."/>
            <person name="Karabika E."/>
            <person name="Karaffa L."/>
            <person name="Karanyi Z."/>
            <person name="Krasevec N."/>
            <person name="Kuo A."/>
            <person name="Kusch H."/>
            <person name="LaButti K."/>
            <person name="Lagendijk E.L."/>
            <person name="Lapidus A."/>
            <person name="Levasseur A."/>
            <person name="Lindquist E."/>
            <person name="Lipzen A."/>
            <person name="Logrieco A.F."/>
            <person name="MacCabe A."/>
            <person name="Maekelae M.R."/>
            <person name="Malavazi I."/>
            <person name="Melin P."/>
            <person name="Meyer V."/>
            <person name="Mielnichuk N."/>
            <person name="Miskei M."/>
            <person name="Molnar A.P."/>
            <person name="Mule G."/>
            <person name="Ngan C.Y."/>
            <person name="Orejas M."/>
            <person name="Orosz E."/>
            <person name="Ouedraogo J.P."/>
            <person name="Overkamp K.M."/>
            <person name="Park H.-S."/>
            <person name="Perrone G."/>
            <person name="Piumi F."/>
            <person name="Punt P.J."/>
            <person name="Ram A.F."/>
            <person name="Ramon A."/>
            <person name="Rauscher S."/>
            <person name="Record E."/>
            <person name="Riano-Pachon D.M."/>
            <person name="Robert V."/>
            <person name="Roehrig J."/>
            <person name="Ruller R."/>
            <person name="Salamov A."/>
            <person name="Salih N.S."/>
            <person name="Samson R.A."/>
            <person name="Sandor E."/>
            <person name="Sanguinetti M."/>
            <person name="Schuetze T."/>
            <person name="Sepcic K."/>
            <person name="Shelest E."/>
            <person name="Sherlock G."/>
            <person name="Sophianopoulou V."/>
            <person name="Squina F.M."/>
            <person name="Sun H."/>
            <person name="Susca A."/>
            <person name="Todd R.B."/>
            <person name="Tsang A."/>
            <person name="Unkles S.E."/>
            <person name="van de Wiele N."/>
            <person name="van Rossen-Uffink D."/>
            <person name="Oliveira J.V."/>
            <person name="Vesth T.C."/>
            <person name="Visser J."/>
            <person name="Yu J.-H."/>
            <person name="Zhou M."/>
            <person name="Andersen M.R."/>
            <person name="Archer D.B."/>
            <person name="Baker S.E."/>
            <person name="Benoit I."/>
            <person name="Brakhage A.A."/>
            <person name="Braus G.H."/>
            <person name="Fischer R."/>
            <person name="Frisvad J.C."/>
            <person name="Goldman G.H."/>
            <person name="Houbraken J."/>
            <person name="Oakley B."/>
            <person name="Pocsi I."/>
            <person name="Scazzocchio C."/>
            <person name="Seiboth B."/>
            <person name="vanKuyk P.A."/>
            <person name="Wortman J."/>
            <person name="Dyer P.S."/>
            <person name="Grigoriev I.V."/>
        </authorList>
    </citation>
    <scope>NUCLEOTIDE SEQUENCE [LARGE SCALE GENOMIC DNA]</scope>
    <source>
        <strain evidence="3">CBS 101740 / IMI 381727 / IBT 21946</strain>
    </source>
</reference>
<dbReference type="Proteomes" id="UP000184499">
    <property type="component" value="Unassembled WGS sequence"/>
</dbReference>
<name>A0A1L9UL97_ASPBC</name>
<dbReference type="VEuPathDB" id="FungiDB:ASPBRDRAFT_672401"/>
<evidence type="ECO:0000313" key="2">
    <source>
        <dbReference type="EMBL" id="OJJ72380.1"/>
    </source>
</evidence>
<protein>
    <submittedName>
        <fullName evidence="2">Uncharacterized protein</fullName>
    </submittedName>
</protein>
<proteinExistence type="predicted"/>
<feature type="compositionally biased region" description="Basic residues" evidence="1">
    <location>
        <begin position="24"/>
        <end position="33"/>
    </location>
</feature>